<feature type="compositionally biased region" description="Basic and acidic residues" evidence="10">
    <location>
        <begin position="118"/>
        <end position="129"/>
    </location>
</feature>
<dbReference type="PANTHER" id="PTHR46881:SF1">
    <property type="entry name" value="PALMDELPHIN"/>
    <property type="match status" value="1"/>
</dbReference>
<feature type="compositionally biased region" description="Acidic residues" evidence="10">
    <location>
        <begin position="85"/>
        <end position="95"/>
    </location>
</feature>
<evidence type="ECO:0000313" key="12">
    <source>
        <dbReference type="Proteomes" id="UP000314294"/>
    </source>
</evidence>
<dbReference type="Pfam" id="PF03285">
    <property type="entry name" value="Paralemmin"/>
    <property type="match status" value="1"/>
</dbReference>
<organism evidence="11 12">
    <name type="scientific">Liparis tanakae</name>
    <name type="common">Tanaka's snailfish</name>
    <dbReference type="NCBI Taxonomy" id="230148"/>
    <lineage>
        <taxon>Eukaryota</taxon>
        <taxon>Metazoa</taxon>
        <taxon>Chordata</taxon>
        <taxon>Craniata</taxon>
        <taxon>Vertebrata</taxon>
        <taxon>Euteleostomi</taxon>
        <taxon>Actinopterygii</taxon>
        <taxon>Neopterygii</taxon>
        <taxon>Teleostei</taxon>
        <taxon>Neoteleostei</taxon>
        <taxon>Acanthomorphata</taxon>
        <taxon>Eupercaria</taxon>
        <taxon>Perciformes</taxon>
        <taxon>Cottioidei</taxon>
        <taxon>Cottales</taxon>
        <taxon>Liparidae</taxon>
        <taxon>Liparis</taxon>
    </lineage>
</organism>
<evidence type="ECO:0000256" key="9">
    <source>
        <dbReference type="ARBA" id="ARBA00040857"/>
    </source>
</evidence>
<comment type="caution">
    <text evidence="11">The sequence shown here is derived from an EMBL/GenBank/DDBJ whole genome shotgun (WGS) entry which is preliminary data.</text>
</comment>
<keyword evidence="8" id="KW-0966">Cell projection</keyword>
<keyword evidence="6" id="KW-0770">Synapse</keyword>
<dbReference type="GO" id="GO:0016020">
    <property type="term" value="C:membrane"/>
    <property type="evidence" value="ECO:0007669"/>
    <property type="project" value="InterPro"/>
</dbReference>
<dbReference type="InterPro" id="IPR004965">
    <property type="entry name" value="Paralemmin"/>
</dbReference>
<feature type="region of interest" description="Disordered" evidence="10">
    <location>
        <begin position="319"/>
        <end position="378"/>
    </location>
</feature>
<protein>
    <recommendedName>
        <fullName evidence="9">Palmdelphin</fullName>
    </recommendedName>
</protein>
<proteinExistence type="inferred from homology"/>
<feature type="compositionally biased region" description="Basic and acidic residues" evidence="10">
    <location>
        <begin position="319"/>
        <end position="331"/>
    </location>
</feature>
<evidence type="ECO:0000256" key="1">
    <source>
        <dbReference type="ARBA" id="ARBA00004279"/>
    </source>
</evidence>
<evidence type="ECO:0000256" key="4">
    <source>
        <dbReference type="ARBA" id="ARBA00005756"/>
    </source>
</evidence>
<evidence type="ECO:0000256" key="2">
    <source>
        <dbReference type="ARBA" id="ARBA00004496"/>
    </source>
</evidence>
<keyword evidence="5" id="KW-0963">Cytoplasm</keyword>
<evidence type="ECO:0000256" key="10">
    <source>
        <dbReference type="SAM" id="MobiDB-lite"/>
    </source>
</evidence>
<evidence type="ECO:0000256" key="3">
    <source>
        <dbReference type="ARBA" id="ARBA00004552"/>
    </source>
</evidence>
<sequence length="378" mass="40239">MKRVQSAGPVMDEAEKYQQRLQAIAERRRRQEDEERLARETEEERLKTAQEKRKHLREQWLSEAPPPALHKPTTGERTESQKTGEEEEEEEEEEAAGTRSEEQEEDKESGSGSAAVRTHSEAGTDKDTQEVLGMVSVQVERDPKTGATVVRSVAPVSTPAGAPTGATAVFDDGRKSIHAVGAPGGELSTEELGQILSVVDGVGMTTLLDDLRTEAASAVGGGAAPEGRVVSFSSRRAVEAELGVEERFASVAHEEDKKEGGATAAVAGEVGDVEDLRLDEGPVTLVFLGYADGDQEDGLEENGGMLTAERVIITEEGEERVVGPETPEKKGSRVFQDIPLDGNGAGDRGDEGGDGRQNSSSPSPAAAKSKSCRCCSVM</sequence>
<evidence type="ECO:0000313" key="11">
    <source>
        <dbReference type="EMBL" id="TNN34880.1"/>
    </source>
</evidence>
<dbReference type="GO" id="GO:0043197">
    <property type="term" value="C:dendritic spine"/>
    <property type="evidence" value="ECO:0007669"/>
    <property type="project" value="UniProtKB-SubCell"/>
</dbReference>
<evidence type="ECO:0000256" key="5">
    <source>
        <dbReference type="ARBA" id="ARBA00022490"/>
    </source>
</evidence>
<dbReference type="PANTHER" id="PTHR46881">
    <property type="entry name" value="PALMDELPHIN"/>
    <property type="match status" value="1"/>
</dbReference>
<keyword evidence="7" id="KW-0175">Coiled coil</keyword>
<dbReference type="EMBL" id="SRLO01001873">
    <property type="protein sequence ID" value="TNN34880.1"/>
    <property type="molecule type" value="Genomic_DNA"/>
</dbReference>
<dbReference type="AlphaFoldDB" id="A0A4Z2F1X4"/>
<dbReference type="GO" id="GO:0005737">
    <property type="term" value="C:cytoplasm"/>
    <property type="evidence" value="ECO:0007669"/>
    <property type="project" value="UniProtKB-SubCell"/>
</dbReference>
<evidence type="ECO:0000256" key="7">
    <source>
        <dbReference type="ARBA" id="ARBA00023054"/>
    </source>
</evidence>
<comment type="subcellular location">
    <subcellularLocation>
        <location evidence="1">Cell projection</location>
        <location evidence="1">Dendrite</location>
    </subcellularLocation>
    <subcellularLocation>
        <location evidence="3">Cell projection</location>
        <location evidence="3">Dendritic spine</location>
    </subcellularLocation>
    <subcellularLocation>
        <location evidence="2">Cytoplasm</location>
    </subcellularLocation>
</comment>
<accession>A0A4Z2F1X4</accession>
<evidence type="ECO:0000256" key="8">
    <source>
        <dbReference type="ARBA" id="ARBA00023273"/>
    </source>
</evidence>
<feature type="compositionally biased region" description="Basic and acidic residues" evidence="10">
    <location>
        <begin position="26"/>
        <end position="51"/>
    </location>
</feature>
<keyword evidence="12" id="KW-1185">Reference proteome</keyword>
<feature type="compositionally biased region" description="Low complexity" evidence="10">
    <location>
        <begin position="359"/>
        <end position="369"/>
    </location>
</feature>
<reference evidence="11 12" key="1">
    <citation type="submission" date="2019-03" db="EMBL/GenBank/DDBJ databases">
        <title>First draft genome of Liparis tanakae, snailfish: a comprehensive survey of snailfish specific genes.</title>
        <authorList>
            <person name="Kim W."/>
            <person name="Song I."/>
            <person name="Jeong J.-H."/>
            <person name="Kim D."/>
            <person name="Kim S."/>
            <person name="Ryu S."/>
            <person name="Song J.Y."/>
            <person name="Lee S.K."/>
        </authorList>
    </citation>
    <scope>NUCLEOTIDE SEQUENCE [LARGE SCALE GENOMIC DNA]</scope>
    <source>
        <tissue evidence="11">Muscle</tissue>
    </source>
</reference>
<dbReference type="OrthoDB" id="8962696at2759"/>
<comment type="similarity">
    <text evidence="4">Belongs to the paralemmin family.</text>
</comment>
<gene>
    <name evidence="11" type="primary">PALM2_2</name>
    <name evidence="11" type="ORF">EYF80_054953</name>
</gene>
<dbReference type="GO" id="GO:0008360">
    <property type="term" value="P:regulation of cell shape"/>
    <property type="evidence" value="ECO:0007669"/>
    <property type="project" value="InterPro"/>
</dbReference>
<evidence type="ECO:0000256" key="6">
    <source>
        <dbReference type="ARBA" id="ARBA00023018"/>
    </source>
</evidence>
<dbReference type="Proteomes" id="UP000314294">
    <property type="component" value="Unassembled WGS sequence"/>
</dbReference>
<feature type="region of interest" description="Disordered" evidence="10">
    <location>
        <begin position="26"/>
        <end position="130"/>
    </location>
</feature>
<name>A0A4Z2F1X4_9TELE</name>
<feature type="compositionally biased region" description="Basic and acidic residues" evidence="10">
    <location>
        <begin position="73"/>
        <end position="84"/>
    </location>
</feature>